<sequence>MQVLEGVGGGLQGVELTRLREWNIYELPKAAARPQAAQAPPQAA</sequence>
<dbReference type="RefSeq" id="WP_377516673.1">
    <property type="nucleotide sequence ID" value="NZ_JBHSVR010000001.1"/>
</dbReference>
<organism evidence="1 2">
    <name type="scientific">Microbulbifer taiwanensis</name>
    <dbReference type="NCBI Taxonomy" id="986746"/>
    <lineage>
        <taxon>Bacteria</taxon>
        <taxon>Pseudomonadati</taxon>
        <taxon>Pseudomonadota</taxon>
        <taxon>Gammaproteobacteria</taxon>
        <taxon>Cellvibrionales</taxon>
        <taxon>Microbulbiferaceae</taxon>
        <taxon>Microbulbifer</taxon>
    </lineage>
</organism>
<evidence type="ECO:0000313" key="1">
    <source>
        <dbReference type="EMBL" id="MFC6635763.1"/>
    </source>
</evidence>
<keyword evidence="2" id="KW-1185">Reference proteome</keyword>
<reference evidence="2" key="1">
    <citation type="journal article" date="2019" name="Int. J. Syst. Evol. Microbiol.">
        <title>The Global Catalogue of Microorganisms (GCM) 10K type strain sequencing project: providing services to taxonomists for standard genome sequencing and annotation.</title>
        <authorList>
            <consortium name="The Broad Institute Genomics Platform"/>
            <consortium name="The Broad Institute Genome Sequencing Center for Infectious Disease"/>
            <person name="Wu L."/>
            <person name="Ma J."/>
        </authorList>
    </citation>
    <scope>NUCLEOTIDE SEQUENCE [LARGE SCALE GENOMIC DNA]</scope>
    <source>
        <strain evidence="2">CGMCC 1.13718</strain>
    </source>
</reference>
<proteinExistence type="predicted"/>
<evidence type="ECO:0000313" key="2">
    <source>
        <dbReference type="Proteomes" id="UP001596425"/>
    </source>
</evidence>
<comment type="caution">
    <text evidence="1">The sequence shown here is derived from an EMBL/GenBank/DDBJ whole genome shotgun (WGS) entry which is preliminary data.</text>
</comment>
<dbReference type="Proteomes" id="UP001596425">
    <property type="component" value="Unassembled WGS sequence"/>
</dbReference>
<name>A0ABW1YSL8_9GAMM</name>
<dbReference type="EMBL" id="JBHSVR010000001">
    <property type="protein sequence ID" value="MFC6635763.1"/>
    <property type="molecule type" value="Genomic_DNA"/>
</dbReference>
<accession>A0ABW1YSL8</accession>
<protein>
    <submittedName>
        <fullName evidence="1">Uncharacterized protein</fullName>
    </submittedName>
</protein>
<gene>
    <name evidence="1" type="ORF">ACFQBM_21040</name>
</gene>